<keyword evidence="2" id="KW-0808">Transferase</keyword>
<sequence>MGYDELIRDALATPFEGWDFGVFHGRMTDDGDLPWDYEALVRERLPAASSLLDLGTGGGELLASLAPLPSRTAATEGHPPNLPVARARLAPLGVEVVAAGGTLPFPDGSFELVVNRHTSYDPSEVRRVLADGGTFVTQQVAGRDLEEINQVLGGPPHEGRDWDLDSACAELDVVWRQEATYTTTFHDVGALVLFLRVISWQVPDFDVDRYADRLRALHADMERGRPLRATARRFALLARSDGKVTSVRRRSCSEAGSS</sequence>
<reference evidence="3" key="1">
    <citation type="journal article" date="2019" name="Int. J. Syst. Evol. Microbiol.">
        <title>The Global Catalogue of Microorganisms (GCM) 10K type strain sequencing project: providing services to taxonomists for standard genome sequencing and annotation.</title>
        <authorList>
            <consortium name="The Broad Institute Genomics Platform"/>
            <consortium name="The Broad Institute Genome Sequencing Center for Infectious Disease"/>
            <person name="Wu L."/>
            <person name="Ma J."/>
        </authorList>
    </citation>
    <scope>NUCLEOTIDE SEQUENCE [LARGE SCALE GENOMIC DNA]</scope>
    <source>
        <strain evidence="3">TBRC 1276</strain>
    </source>
</reference>
<gene>
    <name evidence="2" type="ORF">ACFOY2_02340</name>
</gene>
<evidence type="ECO:0000313" key="2">
    <source>
        <dbReference type="EMBL" id="MFC4006044.1"/>
    </source>
</evidence>
<dbReference type="PANTHER" id="PTHR43460:SF1">
    <property type="entry name" value="METHYLTRANSFERASE TYPE 11 DOMAIN-CONTAINING PROTEIN"/>
    <property type="match status" value="1"/>
</dbReference>
<comment type="caution">
    <text evidence="2">The sequence shown here is derived from an EMBL/GenBank/DDBJ whole genome shotgun (WGS) entry which is preliminary data.</text>
</comment>
<dbReference type="Proteomes" id="UP001595851">
    <property type="component" value="Unassembled WGS sequence"/>
</dbReference>
<organism evidence="2 3">
    <name type="scientific">Nonomuraea purpurea</name>
    <dbReference type="NCBI Taxonomy" id="1849276"/>
    <lineage>
        <taxon>Bacteria</taxon>
        <taxon>Bacillati</taxon>
        <taxon>Actinomycetota</taxon>
        <taxon>Actinomycetes</taxon>
        <taxon>Streptosporangiales</taxon>
        <taxon>Streptosporangiaceae</taxon>
        <taxon>Nonomuraea</taxon>
    </lineage>
</organism>
<keyword evidence="3" id="KW-1185">Reference proteome</keyword>
<name>A0ABV8G1B6_9ACTN</name>
<dbReference type="Pfam" id="PF08241">
    <property type="entry name" value="Methyltransf_11"/>
    <property type="match status" value="1"/>
</dbReference>
<dbReference type="PANTHER" id="PTHR43460">
    <property type="entry name" value="METHYLTRANSFERASE"/>
    <property type="match status" value="1"/>
</dbReference>
<keyword evidence="2" id="KW-0489">Methyltransferase</keyword>
<evidence type="ECO:0000259" key="1">
    <source>
        <dbReference type="Pfam" id="PF08241"/>
    </source>
</evidence>
<evidence type="ECO:0000313" key="3">
    <source>
        <dbReference type="Proteomes" id="UP001595851"/>
    </source>
</evidence>
<dbReference type="EMBL" id="JBHSBI010000001">
    <property type="protein sequence ID" value="MFC4006044.1"/>
    <property type="molecule type" value="Genomic_DNA"/>
</dbReference>
<dbReference type="InterPro" id="IPR013216">
    <property type="entry name" value="Methyltransf_11"/>
</dbReference>
<feature type="domain" description="Methyltransferase type 11" evidence="1">
    <location>
        <begin position="52"/>
        <end position="136"/>
    </location>
</feature>
<dbReference type="GO" id="GO:0008168">
    <property type="term" value="F:methyltransferase activity"/>
    <property type="evidence" value="ECO:0007669"/>
    <property type="project" value="UniProtKB-KW"/>
</dbReference>
<protein>
    <submittedName>
        <fullName evidence="2">Class I SAM-dependent methyltransferase</fullName>
        <ecNumber evidence="2">2.1.1.-</ecNumber>
    </submittedName>
</protein>
<dbReference type="SUPFAM" id="SSF53335">
    <property type="entry name" value="S-adenosyl-L-methionine-dependent methyltransferases"/>
    <property type="match status" value="1"/>
</dbReference>
<proteinExistence type="predicted"/>
<dbReference type="InterPro" id="IPR029063">
    <property type="entry name" value="SAM-dependent_MTases_sf"/>
</dbReference>
<dbReference type="EC" id="2.1.1.-" evidence="2"/>
<dbReference type="InterPro" id="IPR052939">
    <property type="entry name" value="23S_rRNA_MeTrnsfrase_RlmA"/>
</dbReference>
<accession>A0ABV8G1B6</accession>
<dbReference type="GO" id="GO:0032259">
    <property type="term" value="P:methylation"/>
    <property type="evidence" value="ECO:0007669"/>
    <property type="project" value="UniProtKB-KW"/>
</dbReference>
<dbReference type="CDD" id="cd02440">
    <property type="entry name" value="AdoMet_MTases"/>
    <property type="match status" value="1"/>
</dbReference>
<dbReference type="Gene3D" id="3.40.50.150">
    <property type="entry name" value="Vaccinia Virus protein VP39"/>
    <property type="match status" value="1"/>
</dbReference>
<dbReference type="RefSeq" id="WP_379526206.1">
    <property type="nucleotide sequence ID" value="NZ_JBHSBI010000001.1"/>
</dbReference>